<evidence type="ECO:0000313" key="1">
    <source>
        <dbReference type="EMBL" id="DAD72418.1"/>
    </source>
</evidence>
<name>A0A8S5LR61_9CAUD</name>
<protein>
    <submittedName>
        <fullName evidence="1">Uncharacterized protein</fullName>
    </submittedName>
</protein>
<organism evidence="1">
    <name type="scientific">Myoviridae sp. ctfJc17</name>
    <dbReference type="NCBI Taxonomy" id="2827612"/>
    <lineage>
        <taxon>Viruses</taxon>
        <taxon>Duplodnaviria</taxon>
        <taxon>Heunggongvirae</taxon>
        <taxon>Uroviricota</taxon>
        <taxon>Caudoviricetes</taxon>
    </lineage>
</organism>
<reference evidence="1" key="1">
    <citation type="journal article" date="2021" name="Proc. Natl. Acad. Sci. U.S.A.">
        <title>A Catalog of Tens of Thousands of Viruses from Human Metagenomes Reveals Hidden Associations with Chronic Diseases.</title>
        <authorList>
            <person name="Tisza M.J."/>
            <person name="Buck C.B."/>
        </authorList>
    </citation>
    <scope>NUCLEOTIDE SEQUENCE</scope>
    <source>
        <strain evidence="1">CtfJc17</strain>
    </source>
</reference>
<proteinExistence type="predicted"/>
<sequence length="29" mass="3434">MLLNVFLFVGVIWVLIQIIKDTKDFLKNL</sequence>
<accession>A0A8S5LR61</accession>
<dbReference type="EMBL" id="BK015898">
    <property type="protein sequence ID" value="DAD72418.1"/>
    <property type="molecule type" value="Genomic_DNA"/>
</dbReference>